<keyword evidence="4" id="KW-0560">Oxidoreductase</keyword>
<feature type="domain" description="FAD-binding PCMH-type" evidence="6">
    <location>
        <begin position="47"/>
        <end position="218"/>
    </location>
</feature>
<evidence type="ECO:0000256" key="2">
    <source>
        <dbReference type="ARBA" id="ARBA00022630"/>
    </source>
</evidence>
<reference evidence="7 8" key="1">
    <citation type="submission" date="2019-10" db="EMBL/GenBank/DDBJ databases">
        <authorList>
            <person name="Palmer J.M."/>
        </authorList>
    </citation>
    <scope>NUCLEOTIDE SEQUENCE [LARGE SCALE GENOMIC DNA]</scope>
    <source>
        <strain evidence="7 8">TWF718</strain>
    </source>
</reference>
<sequence>MLSFKTILLCSGLVLRVDAFALQFRNPVTCLQPLECDTLSTYWSPAARQDATCIFTPANTQDVARAVKLFTRKNCQFAIRGGGHSYNPGWAGIVNGVLISLSNLNTVTYDPQTGLASIGAGNRWRNVYASLAPHNVTVLGGRSSNVGVGGYLTGGGISYYSNERGWATDNIHSVEIVLADGKIITASREQNSELFRCIKGGSNNYGVITKFVLETVDASRPFNGFVGVYPDSSTNDLFTAAYSYCTGGSDSDPKSHMIFSSSINGTSVALNAVIMTYRDAFDAANPAPVLEPYLDSNIPNLAIIPISINGTVGEVANALSNGQAPGNRYTMGTFSIYADLELLKDLRNIWAEETTTTIRTRPGFATEFAFQPVGEKWLASSAARGGNSFGITSPLVVVWIQPRWNSAADDAVMVEYTDRVRTRCEQAARDAGKFAKFRHLNYGGRNQDIIPSFGTASVLRMQLNKIRYDPLNVFGRLVPGGFKIPGF</sequence>
<dbReference type="SUPFAM" id="SSF56176">
    <property type="entry name" value="FAD-binding/transporter-associated domain-like"/>
    <property type="match status" value="1"/>
</dbReference>
<keyword evidence="5" id="KW-0732">Signal</keyword>
<dbReference type="AlphaFoldDB" id="A0AAN8RG22"/>
<dbReference type="PROSITE" id="PS51387">
    <property type="entry name" value="FAD_PCMH"/>
    <property type="match status" value="1"/>
</dbReference>
<gene>
    <name evidence="7" type="ORF">TWF718_009799</name>
</gene>
<keyword evidence="2" id="KW-0285">Flavoprotein</keyword>
<evidence type="ECO:0000313" key="8">
    <source>
        <dbReference type="Proteomes" id="UP001313282"/>
    </source>
</evidence>
<evidence type="ECO:0000256" key="4">
    <source>
        <dbReference type="ARBA" id="ARBA00023002"/>
    </source>
</evidence>
<comment type="caution">
    <text evidence="7">The sequence shown here is derived from an EMBL/GenBank/DDBJ whole genome shotgun (WGS) entry which is preliminary data.</text>
</comment>
<accession>A0AAN8RG22</accession>
<dbReference type="Proteomes" id="UP001313282">
    <property type="component" value="Unassembled WGS sequence"/>
</dbReference>
<dbReference type="InterPro" id="IPR050416">
    <property type="entry name" value="FAD-linked_Oxidoreductase"/>
</dbReference>
<feature type="chain" id="PRO_5042913996" description="FAD-binding PCMH-type domain-containing protein" evidence="5">
    <location>
        <begin position="20"/>
        <end position="487"/>
    </location>
</feature>
<feature type="signal peptide" evidence="5">
    <location>
        <begin position="1"/>
        <end position="19"/>
    </location>
</feature>
<comment type="similarity">
    <text evidence="1">Belongs to the oxygen-dependent FAD-linked oxidoreductase family.</text>
</comment>
<name>A0AAN8RG22_9PEZI</name>
<proteinExistence type="inferred from homology"/>
<dbReference type="EMBL" id="JAVHNR010000007">
    <property type="protein sequence ID" value="KAK6337014.1"/>
    <property type="molecule type" value="Genomic_DNA"/>
</dbReference>
<dbReference type="Gene3D" id="3.30.465.10">
    <property type="match status" value="1"/>
</dbReference>
<evidence type="ECO:0000313" key="7">
    <source>
        <dbReference type="EMBL" id="KAK6337014.1"/>
    </source>
</evidence>
<dbReference type="InterPro" id="IPR006094">
    <property type="entry name" value="Oxid_FAD_bind_N"/>
</dbReference>
<dbReference type="Pfam" id="PF01565">
    <property type="entry name" value="FAD_binding_4"/>
    <property type="match status" value="1"/>
</dbReference>
<evidence type="ECO:0000256" key="5">
    <source>
        <dbReference type="SAM" id="SignalP"/>
    </source>
</evidence>
<dbReference type="GO" id="GO:0071949">
    <property type="term" value="F:FAD binding"/>
    <property type="evidence" value="ECO:0007669"/>
    <property type="project" value="InterPro"/>
</dbReference>
<evidence type="ECO:0000256" key="1">
    <source>
        <dbReference type="ARBA" id="ARBA00005466"/>
    </source>
</evidence>
<evidence type="ECO:0000256" key="3">
    <source>
        <dbReference type="ARBA" id="ARBA00022827"/>
    </source>
</evidence>
<dbReference type="GO" id="GO:0016491">
    <property type="term" value="F:oxidoreductase activity"/>
    <property type="evidence" value="ECO:0007669"/>
    <property type="project" value="UniProtKB-KW"/>
</dbReference>
<organism evidence="7 8">
    <name type="scientific">Orbilia javanica</name>
    <dbReference type="NCBI Taxonomy" id="47235"/>
    <lineage>
        <taxon>Eukaryota</taxon>
        <taxon>Fungi</taxon>
        <taxon>Dikarya</taxon>
        <taxon>Ascomycota</taxon>
        <taxon>Pezizomycotina</taxon>
        <taxon>Orbiliomycetes</taxon>
        <taxon>Orbiliales</taxon>
        <taxon>Orbiliaceae</taxon>
        <taxon>Orbilia</taxon>
    </lineage>
</organism>
<evidence type="ECO:0000259" key="6">
    <source>
        <dbReference type="PROSITE" id="PS51387"/>
    </source>
</evidence>
<dbReference type="PANTHER" id="PTHR42973">
    <property type="entry name" value="BINDING OXIDOREDUCTASE, PUTATIVE (AFU_ORTHOLOGUE AFUA_1G17690)-RELATED"/>
    <property type="match status" value="1"/>
</dbReference>
<keyword evidence="3" id="KW-0274">FAD</keyword>
<dbReference type="InterPro" id="IPR016169">
    <property type="entry name" value="FAD-bd_PCMH_sub2"/>
</dbReference>
<keyword evidence="8" id="KW-1185">Reference proteome</keyword>
<protein>
    <recommendedName>
        <fullName evidence="6">FAD-binding PCMH-type domain-containing protein</fullName>
    </recommendedName>
</protein>
<dbReference type="InterPro" id="IPR016166">
    <property type="entry name" value="FAD-bd_PCMH"/>
</dbReference>
<dbReference type="InterPro" id="IPR036318">
    <property type="entry name" value="FAD-bd_PCMH-like_sf"/>
</dbReference>
<dbReference type="PANTHER" id="PTHR42973:SF54">
    <property type="entry name" value="FAD-BINDING PCMH-TYPE DOMAIN-CONTAINING PROTEIN"/>
    <property type="match status" value="1"/>
</dbReference>